<dbReference type="InterPro" id="IPR001853">
    <property type="entry name" value="DSBA-like_thioredoxin_dom"/>
</dbReference>
<proteinExistence type="predicted"/>
<dbReference type="AlphaFoldDB" id="A0A3B0SSY5"/>
<dbReference type="Gene3D" id="3.40.30.10">
    <property type="entry name" value="Glutaredoxin"/>
    <property type="match status" value="1"/>
</dbReference>
<dbReference type="Pfam" id="PF01323">
    <property type="entry name" value="DSBA"/>
    <property type="match status" value="1"/>
</dbReference>
<dbReference type="InterPro" id="IPR036249">
    <property type="entry name" value="Thioredoxin-like_sf"/>
</dbReference>
<name>A0A3B0SSY5_9ZZZZ</name>
<gene>
    <name evidence="2" type="ORF">MNBD_ACTINO02-1473</name>
</gene>
<dbReference type="GO" id="GO:0016491">
    <property type="term" value="F:oxidoreductase activity"/>
    <property type="evidence" value="ECO:0007669"/>
    <property type="project" value="InterPro"/>
</dbReference>
<reference evidence="2" key="1">
    <citation type="submission" date="2018-06" db="EMBL/GenBank/DDBJ databases">
        <authorList>
            <person name="Zhirakovskaya E."/>
        </authorList>
    </citation>
    <scope>NUCLEOTIDE SEQUENCE</scope>
</reference>
<organism evidence="2">
    <name type="scientific">hydrothermal vent metagenome</name>
    <dbReference type="NCBI Taxonomy" id="652676"/>
    <lineage>
        <taxon>unclassified sequences</taxon>
        <taxon>metagenomes</taxon>
        <taxon>ecological metagenomes</taxon>
    </lineage>
</organism>
<feature type="domain" description="DSBA-like thioredoxin" evidence="1">
    <location>
        <begin position="9"/>
        <end position="162"/>
    </location>
</feature>
<accession>A0A3B0SSY5</accession>
<protein>
    <recommendedName>
        <fullName evidence="1">DSBA-like thioredoxin domain-containing protein</fullName>
    </recommendedName>
</protein>
<sequence>MSRTFALTYDYLCPFARIANETVLEALAENPGWSVEFRPFSLSQNHADEGSTPVWDRPVGSEGTRGTKALLWSLAIRDSFPDAFAVFHRELFSARHDEAADIDADDVLTAAASVAGLDAADVQVIVASGVPAKTLATEHAENVDRWSVFGVPTFIQDDEAVFVRFMERHKTEDLVKVLDMLSWTNINEFKRTVVPQ</sequence>
<dbReference type="SUPFAM" id="SSF52833">
    <property type="entry name" value="Thioredoxin-like"/>
    <property type="match status" value="1"/>
</dbReference>
<evidence type="ECO:0000259" key="1">
    <source>
        <dbReference type="Pfam" id="PF01323"/>
    </source>
</evidence>
<evidence type="ECO:0000313" key="2">
    <source>
        <dbReference type="EMBL" id="VAW09471.1"/>
    </source>
</evidence>
<dbReference type="EMBL" id="UOEK01000586">
    <property type="protein sequence ID" value="VAW09471.1"/>
    <property type="molecule type" value="Genomic_DNA"/>
</dbReference>